<proteinExistence type="inferred from homology"/>
<comment type="caution">
    <text evidence="2">The sequence shown here is derived from an EMBL/GenBank/DDBJ whole genome shotgun (WGS) entry which is preliminary data.</text>
</comment>
<gene>
    <name evidence="2" type="ORF">HU200_000579</name>
</gene>
<evidence type="ECO:0000313" key="3">
    <source>
        <dbReference type="Proteomes" id="UP000636709"/>
    </source>
</evidence>
<dbReference type="EMBL" id="JACEFO010000086">
    <property type="protein sequence ID" value="KAF8781316.1"/>
    <property type="molecule type" value="Genomic_DNA"/>
</dbReference>
<accession>A0A835KYC6</accession>
<dbReference type="GO" id="GO:0009909">
    <property type="term" value="P:regulation of flower development"/>
    <property type="evidence" value="ECO:0007669"/>
    <property type="project" value="InterPro"/>
</dbReference>
<comment type="similarity">
    <text evidence="1">Belongs to the FPF1 family.</text>
</comment>
<keyword evidence="3" id="KW-1185">Reference proteome</keyword>
<dbReference type="PANTHER" id="PTHR33433">
    <property type="entry name" value="FLOWERING-PROMOTING FACTOR 1-LIKE PROTEIN 1"/>
    <property type="match status" value="1"/>
</dbReference>
<dbReference type="AlphaFoldDB" id="A0A835KYC6"/>
<reference evidence="2" key="1">
    <citation type="submission" date="2020-07" db="EMBL/GenBank/DDBJ databases">
        <title>Genome sequence and genetic diversity analysis of an under-domesticated orphan crop, white fonio (Digitaria exilis).</title>
        <authorList>
            <person name="Bennetzen J.L."/>
            <person name="Chen S."/>
            <person name="Ma X."/>
            <person name="Wang X."/>
            <person name="Yssel A.E.J."/>
            <person name="Chaluvadi S.R."/>
            <person name="Johnson M."/>
            <person name="Gangashetty P."/>
            <person name="Hamidou F."/>
            <person name="Sanogo M.D."/>
            <person name="Zwaenepoel A."/>
            <person name="Wallace J."/>
            <person name="Van De Peer Y."/>
            <person name="Van Deynze A."/>
        </authorList>
    </citation>
    <scope>NUCLEOTIDE SEQUENCE</scope>
    <source>
        <tissue evidence="2">Leaves</tissue>
    </source>
</reference>
<evidence type="ECO:0000313" key="2">
    <source>
        <dbReference type="EMBL" id="KAF8781316.1"/>
    </source>
</evidence>
<sequence>MPGVWVFRNGVARFEEKQPKQSGCSGKKALLHLPTGQPVASHETLQQLGWERYYEDPALVQFHRRTSVDVISLPADFARVGAAHMNDIAVKNRETFTVVDAAK</sequence>
<evidence type="ECO:0000256" key="1">
    <source>
        <dbReference type="ARBA" id="ARBA00008013"/>
    </source>
</evidence>
<dbReference type="Proteomes" id="UP000636709">
    <property type="component" value="Unassembled WGS sequence"/>
</dbReference>
<name>A0A835KYC6_9POAL</name>
<protein>
    <submittedName>
        <fullName evidence="2">Uncharacterized protein</fullName>
    </submittedName>
</protein>
<dbReference type="InterPro" id="IPR039274">
    <property type="entry name" value="FPF1"/>
</dbReference>
<organism evidence="2 3">
    <name type="scientific">Digitaria exilis</name>
    <dbReference type="NCBI Taxonomy" id="1010633"/>
    <lineage>
        <taxon>Eukaryota</taxon>
        <taxon>Viridiplantae</taxon>
        <taxon>Streptophyta</taxon>
        <taxon>Embryophyta</taxon>
        <taxon>Tracheophyta</taxon>
        <taxon>Spermatophyta</taxon>
        <taxon>Magnoliopsida</taxon>
        <taxon>Liliopsida</taxon>
        <taxon>Poales</taxon>
        <taxon>Poaceae</taxon>
        <taxon>PACMAD clade</taxon>
        <taxon>Panicoideae</taxon>
        <taxon>Panicodae</taxon>
        <taxon>Paniceae</taxon>
        <taxon>Anthephorinae</taxon>
        <taxon>Digitaria</taxon>
    </lineage>
</organism>
<dbReference type="OrthoDB" id="612242at2759"/>